<dbReference type="EMBL" id="BTFZ01000011">
    <property type="protein sequence ID" value="GMM36613.1"/>
    <property type="molecule type" value="Genomic_DNA"/>
</dbReference>
<keyword evidence="2" id="KW-1185">Reference proteome</keyword>
<comment type="caution">
    <text evidence="1">The sequence shown here is derived from an EMBL/GenBank/DDBJ whole genome shotgun (WGS) entry which is preliminary data.</text>
</comment>
<proteinExistence type="predicted"/>
<dbReference type="Proteomes" id="UP001360560">
    <property type="component" value="Unassembled WGS sequence"/>
</dbReference>
<evidence type="ECO:0000313" key="1">
    <source>
        <dbReference type="EMBL" id="GMM36613.1"/>
    </source>
</evidence>
<evidence type="ECO:0000313" key="2">
    <source>
        <dbReference type="Proteomes" id="UP001360560"/>
    </source>
</evidence>
<protein>
    <submittedName>
        <fullName evidence="1">Uncharacterized protein</fullName>
    </submittedName>
</protein>
<sequence length="65" mass="7394">MVYAVSKHLIVVVYQVVLHPLNHARPSWKKFEVAILPFSGNLRLPLAAKEHKTKEICSSAGNYRH</sequence>
<accession>A0AAV5QR34</accession>
<gene>
    <name evidence="1" type="ORF">DASC09_039380</name>
</gene>
<dbReference type="GeneID" id="90074588"/>
<organism evidence="1 2">
    <name type="scientific">Saccharomycopsis crataegensis</name>
    <dbReference type="NCBI Taxonomy" id="43959"/>
    <lineage>
        <taxon>Eukaryota</taxon>
        <taxon>Fungi</taxon>
        <taxon>Dikarya</taxon>
        <taxon>Ascomycota</taxon>
        <taxon>Saccharomycotina</taxon>
        <taxon>Saccharomycetes</taxon>
        <taxon>Saccharomycopsidaceae</taxon>
        <taxon>Saccharomycopsis</taxon>
    </lineage>
</organism>
<dbReference type="AlphaFoldDB" id="A0AAV5QR34"/>
<reference evidence="1 2" key="1">
    <citation type="journal article" date="2023" name="Elife">
        <title>Identification of key yeast species and microbe-microbe interactions impacting larval growth of Drosophila in the wild.</title>
        <authorList>
            <person name="Mure A."/>
            <person name="Sugiura Y."/>
            <person name="Maeda R."/>
            <person name="Honda K."/>
            <person name="Sakurai N."/>
            <person name="Takahashi Y."/>
            <person name="Watada M."/>
            <person name="Katoh T."/>
            <person name="Gotoh A."/>
            <person name="Gotoh Y."/>
            <person name="Taniguchi I."/>
            <person name="Nakamura K."/>
            <person name="Hayashi T."/>
            <person name="Katayama T."/>
            <person name="Uemura T."/>
            <person name="Hattori Y."/>
        </authorList>
    </citation>
    <scope>NUCLEOTIDE SEQUENCE [LARGE SCALE GENOMIC DNA]</scope>
    <source>
        <strain evidence="1 2">SC-9</strain>
    </source>
</reference>
<name>A0AAV5QR34_9ASCO</name>
<dbReference type="RefSeq" id="XP_064853609.1">
    <property type="nucleotide sequence ID" value="XM_064997537.1"/>
</dbReference>